<organism evidence="1 2">
    <name type="scientific">Ixodes persulcatus</name>
    <name type="common">Taiga tick</name>
    <dbReference type="NCBI Taxonomy" id="34615"/>
    <lineage>
        <taxon>Eukaryota</taxon>
        <taxon>Metazoa</taxon>
        <taxon>Ecdysozoa</taxon>
        <taxon>Arthropoda</taxon>
        <taxon>Chelicerata</taxon>
        <taxon>Arachnida</taxon>
        <taxon>Acari</taxon>
        <taxon>Parasitiformes</taxon>
        <taxon>Ixodida</taxon>
        <taxon>Ixodoidea</taxon>
        <taxon>Ixodidae</taxon>
        <taxon>Ixodinae</taxon>
        <taxon>Ixodes</taxon>
    </lineage>
</organism>
<evidence type="ECO:0000313" key="1">
    <source>
        <dbReference type="EMBL" id="KAG0420364.1"/>
    </source>
</evidence>
<dbReference type="Proteomes" id="UP000805193">
    <property type="component" value="Unassembled WGS sequence"/>
</dbReference>
<proteinExistence type="predicted"/>
<reference evidence="1 2" key="1">
    <citation type="journal article" date="2020" name="Cell">
        <title>Large-Scale Comparative Analyses of Tick Genomes Elucidate Their Genetic Diversity and Vector Capacities.</title>
        <authorList>
            <consortium name="Tick Genome and Microbiome Consortium (TIGMIC)"/>
            <person name="Jia N."/>
            <person name="Wang J."/>
            <person name="Shi W."/>
            <person name="Du L."/>
            <person name="Sun Y."/>
            <person name="Zhan W."/>
            <person name="Jiang J.F."/>
            <person name="Wang Q."/>
            <person name="Zhang B."/>
            <person name="Ji P."/>
            <person name="Bell-Sakyi L."/>
            <person name="Cui X.M."/>
            <person name="Yuan T.T."/>
            <person name="Jiang B.G."/>
            <person name="Yang W.F."/>
            <person name="Lam T.T."/>
            <person name="Chang Q.C."/>
            <person name="Ding S.J."/>
            <person name="Wang X.J."/>
            <person name="Zhu J.G."/>
            <person name="Ruan X.D."/>
            <person name="Zhao L."/>
            <person name="Wei J.T."/>
            <person name="Ye R.Z."/>
            <person name="Que T.C."/>
            <person name="Du C.H."/>
            <person name="Zhou Y.H."/>
            <person name="Cheng J.X."/>
            <person name="Dai P.F."/>
            <person name="Guo W.B."/>
            <person name="Han X.H."/>
            <person name="Huang E.J."/>
            <person name="Li L.F."/>
            <person name="Wei W."/>
            <person name="Gao Y.C."/>
            <person name="Liu J.Z."/>
            <person name="Shao H.Z."/>
            <person name="Wang X."/>
            <person name="Wang C.C."/>
            <person name="Yang T.C."/>
            <person name="Huo Q.B."/>
            <person name="Li W."/>
            <person name="Chen H.Y."/>
            <person name="Chen S.E."/>
            <person name="Zhou L.G."/>
            <person name="Ni X.B."/>
            <person name="Tian J.H."/>
            <person name="Sheng Y."/>
            <person name="Liu T."/>
            <person name="Pan Y.S."/>
            <person name="Xia L.Y."/>
            <person name="Li J."/>
            <person name="Zhao F."/>
            <person name="Cao W.C."/>
        </authorList>
    </citation>
    <scope>NUCLEOTIDE SEQUENCE [LARGE SCALE GENOMIC DNA]</scope>
    <source>
        <strain evidence="1">Iper-2018</strain>
    </source>
</reference>
<comment type="caution">
    <text evidence="1">The sequence shown here is derived from an EMBL/GenBank/DDBJ whole genome shotgun (WGS) entry which is preliminary data.</text>
</comment>
<name>A0AC60PIB2_IXOPE</name>
<accession>A0AC60PIB2</accession>
<sequence length="213" mass="24350">MSMANRHVRKSDLAFFHRLSWEERCTRFTTPDDPITMAGLQRREGFEQSPGRASLCEARNAHAYSCVWLTEVALPVEAEDASSREATNSGCVLRAKAGALRRRQIDLRMNETAQDAYTYLMDARREARRLPRCWVDREAKGRRLLLNRLLARDVRQMADVVLINPHPFFLNREKAPKREYVAADGYHVHHGVFDPLDLGGVLGPSDNSFLDLL</sequence>
<protein>
    <submittedName>
        <fullName evidence="1">Uncharacterized protein</fullName>
    </submittedName>
</protein>
<dbReference type="EMBL" id="JABSTQ010010516">
    <property type="protein sequence ID" value="KAG0420364.1"/>
    <property type="molecule type" value="Genomic_DNA"/>
</dbReference>
<evidence type="ECO:0000313" key="2">
    <source>
        <dbReference type="Proteomes" id="UP000805193"/>
    </source>
</evidence>
<keyword evidence="2" id="KW-1185">Reference proteome</keyword>
<gene>
    <name evidence="1" type="ORF">HPB47_003536</name>
</gene>